<dbReference type="AlphaFoldDB" id="A0A1W1D9I8"/>
<name>A0A1W1D9I8_9ZZZZ</name>
<dbReference type="Gene3D" id="3.40.1550.20">
    <property type="entry name" value="Transcriptional regulator MraZ domain"/>
    <property type="match status" value="1"/>
</dbReference>
<feature type="domain" description="MraZ" evidence="1">
    <location>
        <begin position="2"/>
        <end position="42"/>
    </location>
</feature>
<dbReference type="SUPFAM" id="SSF89447">
    <property type="entry name" value="AbrB/MazE/MraZ-like"/>
    <property type="match status" value="1"/>
</dbReference>
<accession>A0A1W1D9I8</accession>
<gene>
    <name evidence="2" type="ORF">MNB_SUP05-10-742</name>
</gene>
<protein>
    <recommendedName>
        <fullName evidence="1">MraZ domain-containing protein</fullName>
    </recommendedName>
</protein>
<proteinExistence type="predicted"/>
<dbReference type="Pfam" id="PF02381">
    <property type="entry name" value="MraZ"/>
    <property type="match status" value="1"/>
</dbReference>
<dbReference type="InterPro" id="IPR020603">
    <property type="entry name" value="MraZ_dom"/>
</dbReference>
<dbReference type="EMBL" id="FPHQ01000175">
    <property type="protein sequence ID" value="SFV77279.1"/>
    <property type="molecule type" value="Genomic_DNA"/>
</dbReference>
<sequence>MREYAKLNKKLIMSGQGHNFELWDADAWHKQIANLDSLSKKEEIPTEITQLSL</sequence>
<organism evidence="2">
    <name type="scientific">hydrothermal vent metagenome</name>
    <dbReference type="NCBI Taxonomy" id="652676"/>
    <lineage>
        <taxon>unclassified sequences</taxon>
        <taxon>metagenomes</taxon>
        <taxon>ecological metagenomes</taxon>
    </lineage>
</organism>
<reference evidence="2" key="1">
    <citation type="submission" date="2016-10" db="EMBL/GenBank/DDBJ databases">
        <authorList>
            <person name="de Groot N.N."/>
        </authorList>
    </citation>
    <scope>NUCLEOTIDE SEQUENCE</scope>
</reference>
<evidence type="ECO:0000259" key="1">
    <source>
        <dbReference type="Pfam" id="PF02381"/>
    </source>
</evidence>
<evidence type="ECO:0000313" key="2">
    <source>
        <dbReference type="EMBL" id="SFV77279.1"/>
    </source>
</evidence>
<dbReference type="InterPro" id="IPR037914">
    <property type="entry name" value="SpoVT-AbrB_sf"/>
</dbReference>
<dbReference type="InterPro" id="IPR038619">
    <property type="entry name" value="MraZ_sf"/>
</dbReference>